<evidence type="ECO:0000313" key="1">
    <source>
        <dbReference type="EMBL" id="KKN40309.1"/>
    </source>
</evidence>
<proteinExistence type="predicted"/>
<name>A0A0F9QCP5_9ZZZZ</name>
<gene>
    <name evidence="1" type="ORF">LCGC14_0734660</name>
</gene>
<organism evidence="1">
    <name type="scientific">marine sediment metagenome</name>
    <dbReference type="NCBI Taxonomy" id="412755"/>
    <lineage>
        <taxon>unclassified sequences</taxon>
        <taxon>metagenomes</taxon>
        <taxon>ecological metagenomes</taxon>
    </lineage>
</organism>
<dbReference type="EMBL" id="LAZR01001712">
    <property type="protein sequence ID" value="KKN40309.1"/>
    <property type="molecule type" value="Genomic_DNA"/>
</dbReference>
<sequence>MLEAIWHLELDNHQQCTVLLPEWLRDLVSQYCWHFDHVNGHILSALGVRLRDLVVNAPAGSEVLAPYVTTRTAKQRFGLWDWRTVALVKRNGPGYCLSRYRYVYQDPSGAWGLWLPVESRLRYFGAFGDENEAAIAANYLGPRWCREVFRVERVERHGARLSPAIVRPVAPTQSGSDRETVCRIEWADGRVEAIDPADL</sequence>
<reference evidence="1" key="1">
    <citation type="journal article" date="2015" name="Nature">
        <title>Complex archaea that bridge the gap between prokaryotes and eukaryotes.</title>
        <authorList>
            <person name="Spang A."/>
            <person name="Saw J.H."/>
            <person name="Jorgensen S.L."/>
            <person name="Zaremba-Niedzwiedzka K."/>
            <person name="Martijn J."/>
            <person name="Lind A.E."/>
            <person name="van Eijk R."/>
            <person name="Schleper C."/>
            <person name="Guy L."/>
            <person name="Ettema T.J."/>
        </authorList>
    </citation>
    <scope>NUCLEOTIDE SEQUENCE</scope>
</reference>
<comment type="caution">
    <text evidence="1">The sequence shown here is derived from an EMBL/GenBank/DDBJ whole genome shotgun (WGS) entry which is preliminary data.</text>
</comment>
<dbReference type="AlphaFoldDB" id="A0A0F9QCP5"/>
<accession>A0A0F9QCP5</accession>
<protein>
    <submittedName>
        <fullName evidence="1">Uncharacterized protein</fullName>
    </submittedName>
</protein>